<evidence type="ECO:0000256" key="9">
    <source>
        <dbReference type="ARBA" id="ARBA00023306"/>
    </source>
</evidence>
<organism evidence="11">
    <name type="scientific">marine metagenome</name>
    <dbReference type="NCBI Taxonomy" id="408172"/>
    <lineage>
        <taxon>unclassified sequences</taxon>
        <taxon>metagenomes</taxon>
        <taxon>ecological metagenomes</taxon>
    </lineage>
</organism>
<dbReference type="SUPFAM" id="SSF52540">
    <property type="entry name" value="P-loop containing nucleoside triphosphate hydrolases"/>
    <property type="match status" value="1"/>
</dbReference>
<keyword evidence="5" id="KW-0547">Nucleotide-binding</keyword>
<dbReference type="HAMAP" id="MF_00321">
    <property type="entry name" value="GTPase_EngB"/>
    <property type="match status" value="1"/>
</dbReference>
<evidence type="ECO:0000256" key="8">
    <source>
        <dbReference type="ARBA" id="ARBA00023210"/>
    </source>
</evidence>
<feature type="domain" description="EngB-type G" evidence="10">
    <location>
        <begin position="22"/>
        <end position="205"/>
    </location>
</feature>
<keyword evidence="9" id="KW-0131">Cell cycle</keyword>
<dbReference type="NCBIfam" id="TIGR03598">
    <property type="entry name" value="GTPase_YsxC"/>
    <property type="match status" value="1"/>
</dbReference>
<dbReference type="GO" id="GO:0005525">
    <property type="term" value="F:GTP binding"/>
    <property type="evidence" value="ECO:0007669"/>
    <property type="project" value="UniProtKB-KW"/>
</dbReference>
<dbReference type="EMBL" id="UINC01002698">
    <property type="protein sequence ID" value="SUZ99392.1"/>
    <property type="molecule type" value="Genomic_DNA"/>
</dbReference>
<sequence>VKILQVDLISSTPGAASLRSPVRSQIVFVGRSNVGKSSLINALIRRKLARTSRSPGKTDLVNIYRVRLAVTANQVQTIDFVDLPGYGYARGGTRRAESFAKITEHYFKAAREPSVADDSAMLALHLVDSRHSDLKSDRDAHAWLESHGLTTITVGTKADTVPRAEHKRVAQTLGSRTGGRVLLLSAKSGDGLKDLWKMIIQASDRR</sequence>
<keyword evidence="6" id="KW-0460">Magnesium</keyword>
<evidence type="ECO:0000313" key="11">
    <source>
        <dbReference type="EMBL" id="SUZ99392.1"/>
    </source>
</evidence>
<dbReference type="PRINTS" id="PR00449">
    <property type="entry name" value="RASTRNSFRMNG"/>
</dbReference>
<dbReference type="InterPro" id="IPR030393">
    <property type="entry name" value="G_ENGB_dom"/>
</dbReference>
<keyword evidence="8" id="KW-0717">Septation</keyword>
<dbReference type="InterPro" id="IPR019987">
    <property type="entry name" value="GTP-bd_ribosome_bio_YsxC"/>
</dbReference>
<dbReference type="Gene3D" id="3.40.50.300">
    <property type="entry name" value="P-loop containing nucleotide triphosphate hydrolases"/>
    <property type="match status" value="1"/>
</dbReference>
<dbReference type="PROSITE" id="PS51706">
    <property type="entry name" value="G_ENGB"/>
    <property type="match status" value="1"/>
</dbReference>
<feature type="non-terminal residue" evidence="11">
    <location>
        <position position="1"/>
    </location>
</feature>
<protein>
    <recommendedName>
        <fullName evidence="10">EngB-type G domain-containing protein</fullName>
    </recommendedName>
</protein>
<gene>
    <name evidence="11" type="ORF">METZ01_LOCUS52246</name>
</gene>
<name>A0A381S5M3_9ZZZZ</name>
<comment type="similarity">
    <text evidence="2">Belongs to the TRAFAC class TrmE-Era-EngA-EngB-Septin-like GTPase superfamily. EngB GTPase family.</text>
</comment>
<dbReference type="NCBIfam" id="TIGR00231">
    <property type="entry name" value="small_GTP"/>
    <property type="match status" value="1"/>
</dbReference>
<evidence type="ECO:0000256" key="2">
    <source>
        <dbReference type="ARBA" id="ARBA00009638"/>
    </source>
</evidence>
<dbReference type="InterPro" id="IPR006073">
    <property type="entry name" value="GTP-bd"/>
</dbReference>
<keyword evidence="4" id="KW-0479">Metal-binding</keyword>
<accession>A0A381S5M3</accession>
<reference evidence="11" key="1">
    <citation type="submission" date="2018-05" db="EMBL/GenBank/DDBJ databases">
        <authorList>
            <person name="Lanie J.A."/>
            <person name="Ng W.-L."/>
            <person name="Kazmierczak K.M."/>
            <person name="Andrzejewski T.M."/>
            <person name="Davidsen T.M."/>
            <person name="Wayne K.J."/>
            <person name="Tettelin H."/>
            <person name="Glass J.I."/>
            <person name="Rusch D."/>
            <person name="Podicherti R."/>
            <person name="Tsui H.-C.T."/>
            <person name="Winkler M.E."/>
        </authorList>
    </citation>
    <scope>NUCLEOTIDE SEQUENCE</scope>
</reference>
<dbReference type="InterPro" id="IPR027417">
    <property type="entry name" value="P-loop_NTPase"/>
</dbReference>
<evidence type="ECO:0000256" key="1">
    <source>
        <dbReference type="ARBA" id="ARBA00001946"/>
    </source>
</evidence>
<comment type="cofactor">
    <cofactor evidence="1">
        <name>Mg(2+)</name>
        <dbReference type="ChEBI" id="CHEBI:18420"/>
    </cofactor>
</comment>
<dbReference type="AlphaFoldDB" id="A0A381S5M3"/>
<evidence type="ECO:0000256" key="4">
    <source>
        <dbReference type="ARBA" id="ARBA00022723"/>
    </source>
</evidence>
<dbReference type="Pfam" id="PF01926">
    <property type="entry name" value="MMR_HSR1"/>
    <property type="match status" value="1"/>
</dbReference>
<dbReference type="InterPro" id="IPR005225">
    <property type="entry name" value="Small_GTP-bd"/>
</dbReference>
<dbReference type="GO" id="GO:0046872">
    <property type="term" value="F:metal ion binding"/>
    <property type="evidence" value="ECO:0007669"/>
    <property type="project" value="UniProtKB-KW"/>
</dbReference>
<dbReference type="GO" id="GO:0000917">
    <property type="term" value="P:division septum assembly"/>
    <property type="evidence" value="ECO:0007669"/>
    <property type="project" value="UniProtKB-KW"/>
</dbReference>
<dbReference type="CDD" id="cd01876">
    <property type="entry name" value="YihA_EngB"/>
    <property type="match status" value="1"/>
</dbReference>
<evidence type="ECO:0000256" key="3">
    <source>
        <dbReference type="ARBA" id="ARBA00022618"/>
    </source>
</evidence>
<evidence type="ECO:0000256" key="6">
    <source>
        <dbReference type="ARBA" id="ARBA00022842"/>
    </source>
</evidence>
<keyword evidence="7" id="KW-0342">GTP-binding</keyword>
<proteinExistence type="inferred from homology"/>
<dbReference type="PANTHER" id="PTHR11649">
    <property type="entry name" value="MSS1/TRME-RELATED GTP-BINDING PROTEIN"/>
    <property type="match status" value="1"/>
</dbReference>
<evidence type="ECO:0000259" key="10">
    <source>
        <dbReference type="PROSITE" id="PS51706"/>
    </source>
</evidence>
<dbReference type="PANTHER" id="PTHR11649:SF13">
    <property type="entry name" value="ENGB-TYPE G DOMAIN-CONTAINING PROTEIN"/>
    <property type="match status" value="1"/>
</dbReference>
<evidence type="ECO:0000256" key="7">
    <source>
        <dbReference type="ARBA" id="ARBA00023134"/>
    </source>
</evidence>
<keyword evidence="3" id="KW-0132">Cell division</keyword>
<evidence type="ECO:0000256" key="5">
    <source>
        <dbReference type="ARBA" id="ARBA00022741"/>
    </source>
</evidence>